<dbReference type="AlphaFoldDB" id="A0A5N0Z0C4"/>
<protein>
    <submittedName>
        <fullName evidence="2">Uncharacterized protein</fullName>
    </submittedName>
</protein>
<evidence type="ECO:0000256" key="1">
    <source>
        <dbReference type="SAM" id="Coils"/>
    </source>
</evidence>
<name>A0A5N0Z0C4_9ENTE</name>
<evidence type="ECO:0000313" key="2">
    <source>
        <dbReference type="EMBL" id="KAA9208133.1"/>
    </source>
</evidence>
<dbReference type="Proteomes" id="UP000326078">
    <property type="component" value="Unassembled WGS sequence"/>
</dbReference>
<gene>
    <name evidence="2" type="ORF">F6X95_01985</name>
</gene>
<evidence type="ECO:0000313" key="3">
    <source>
        <dbReference type="Proteomes" id="UP000326078"/>
    </source>
</evidence>
<feature type="coiled-coil region" evidence="1">
    <location>
        <begin position="62"/>
        <end position="97"/>
    </location>
</feature>
<comment type="caution">
    <text evidence="2">The sequence shown here is derived from an EMBL/GenBank/DDBJ whole genome shotgun (WGS) entry which is preliminary data.</text>
</comment>
<keyword evidence="1" id="KW-0175">Coiled coil</keyword>
<accession>A0A5N0Z0C4</accession>
<organism evidence="2 3">
    <name type="scientific">Enterococcus durans</name>
    <dbReference type="NCBI Taxonomy" id="53345"/>
    <lineage>
        <taxon>Bacteria</taxon>
        <taxon>Bacillati</taxon>
        <taxon>Bacillota</taxon>
        <taxon>Bacilli</taxon>
        <taxon>Lactobacillales</taxon>
        <taxon>Enterococcaceae</taxon>
        <taxon>Enterococcus</taxon>
    </lineage>
</organism>
<sequence>MRKTEQTIQKANEELIVAETEVDVERYNKAKDTIWTANHAKELYQKQRDKLKQEPLISKSEYNELLAEITQAANKVHEEQNERAVALISELRKISEESSQTSQQANELIHTLQRKVYKEPEGTIQLENGGTTWSSDKTYENSEAVHIFYQSKIAGTSLSKMAGEEPQSTRNYWFK</sequence>
<reference evidence="2 3" key="1">
    <citation type="submission" date="2019-09" db="EMBL/GenBank/DDBJ databases">
        <title>Vancomyinc resistant enterococci isolated from farm animals in Switzerland.</title>
        <authorList>
            <person name="Stevens M.J.A."/>
            <person name="Stephan R."/>
            <person name="Morach M."/>
            <person name="Nuesch-Inderbinen M."/>
        </authorList>
    </citation>
    <scope>NUCLEOTIDE SEQUENCE [LARGE SCALE GENOMIC DNA]</scope>
    <source>
        <strain evidence="2 3">GH27</strain>
    </source>
</reference>
<proteinExistence type="predicted"/>
<dbReference type="EMBL" id="VYUT01000002">
    <property type="protein sequence ID" value="KAA9208133.1"/>
    <property type="molecule type" value="Genomic_DNA"/>
</dbReference>